<comment type="cofactor">
    <cofactor evidence="1">
        <name>Zn(2+)</name>
        <dbReference type="ChEBI" id="CHEBI:29105"/>
    </cofactor>
</comment>
<evidence type="ECO:0000313" key="5">
    <source>
        <dbReference type="EMBL" id="MCA9376317.1"/>
    </source>
</evidence>
<keyword evidence="2" id="KW-0645">Protease</keyword>
<sequence length="384" mass="44264">MTIFTKKGKKNMKLAELTEILHELRIPTSLVLTPTNLNTEMEKFLNSEDYNPQFEYRIVNNKNDKLFQILASLESVTDVDPRLSEFYIQLIESKKLSSDLMHAVGDNVRFTKLSIKRFRMPTPVLFRNACRVLRRYVSMYDLSEPKKDRRKMGFDEVAAVINTVLEEFELKEWSANKSMNIAQNGMKVGVKNKEILIDPNIETTPSRLRKSIVHEFTHVIRSHNGLKTGYEALSKPTYGDYLEVEEGLAVYNEEIMGLLSYSDLRKGAVSAWGTYIGQEMSFRELHNVYSSIYTKKNAFLRVLRVKRGLGDTSMPGIYSKDVAYFRGFRRVRKKCAEDATLYAKLYAGKINFKQVSWVDDGLIRKPAIVPSKQRFEKAFKKAGI</sequence>
<dbReference type="GO" id="GO:0080164">
    <property type="term" value="P:regulation of nitric oxide metabolic process"/>
    <property type="evidence" value="ECO:0007669"/>
    <property type="project" value="TreeGrafter"/>
</dbReference>
<dbReference type="PANTHER" id="PTHR31817:SF0">
    <property type="entry name" value="CHROMOSOME UNDETERMINED SCAFFOLD_67, WHOLE GENOME SHOTGUN SEQUENCE"/>
    <property type="match status" value="1"/>
</dbReference>
<dbReference type="GO" id="GO:0006508">
    <property type="term" value="P:proteolysis"/>
    <property type="evidence" value="ECO:0007669"/>
    <property type="project" value="UniProtKB-KW"/>
</dbReference>
<evidence type="ECO:0000256" key="3">
    <source>
        <dbReference type="ARBA" id="ARBA00022801"/>
    </source>
</evidence>
<comment type="caution">
    <text evidence="5">The sequence shown here is derived from an EMBL/GenBank/DDBJ whole genome shotgun (WGS) entry which is preliminary data.</text>
</comment>
<evidence type="ECO:0000313" key="6">
    <source>
        <dbReference type="Proteomes" id="UP000741282"/>
    </source>
</evidence>
<dbReference type="AlphaFoldDB" id="A0A955I1Y9"/>
<dbReference type="PANTHER" id="PTHR31817">
    <property type="match status" value="1"/>
</dbReference>
<accession>A0A955I1Y9</accession>
<name>A0A955I1Y9_9BACT</name>
<proteinExistence type="predicted"/>
<reference evidence="5" key="2">
    <citation type="journal article" date="2021" name="Microbiome">
        <title>Successional dynamics and alternative stable states in a saline activated sludge microbial community over 9 years.</title>
        <authorList>
            <person name="Wang Y."/>
            <person name="Ye J."/>
            <person name="Ju F."/>
            <person name="Liu L."/>
            <person name="Boyd J.A."/>
            <person name="Deng Y."/>
            <person name="Parks D.H."/>
            <person name="Jiang X."/>
            <person name="Yin X."/>
            <person name="Woodcroft B.J."/>
            <person name="Tyson G.W."/>
            <person name="Hugenholtz P."/>
            <person name="Polz M.F."/>
            <person name="Zhang T."/>
        </authorList>
    </citation>
    <scope>NUCLEOTIDE SEQUENCE</scope>
    <source>
        <strain evidence="5">HKST-UBA17</strain>
    </source>
</reference>
<reference evidence="5" key="1">
    <citation type="submission" date="2020-04" db="EMBL/GenBank/DDBJ databases">
        <authorList>
            <person name="Zhang T."/>
        </authorList>
    </citation>
    <scope>NUCLEOTIDE SEQUENCE</scope>
    <source>
        <strain evidence="5">HKST-UBA17</strain>
    </source>
</reference>
<dbReference type="Proteomes" id="UP000741282">
    <property type="component" value="Unassembled WGS sequence"/>
</dbReference>
<dbReference type="EMBL" id="JAGQLN010000001">
    <property type="protein sequence ID" value="MCA9376317.1"/>
    <property type="molecule type" value="Genomic_DNA"/>
</dbReference>
<keyword evidence="4" id="KW-0482">Metalloprotease</keyword>
<protein>
    <submittedName>
        <fullName evidence="5">DUF1704 domain-containing protein</fullName>
    </submittedName>
</protein>
<evidence type="ECO:0000256" key="2">
    <source>
        <dbReference type="ARBA" id="ARBA00022670"/>
    </source>
</evidence>
<dbReference type="Pfam" id="PF08014">
    <property type="entry name" value="MATCAP"/>
    <property type="match status" value="1"/>
</dbReference>
<evidence type="ECO:0000256" key="4">
    <source>
        <dbReference type="ARBA" id="ARBA00023049"/>
    </source>
</evidence>
<keyword evidence="3" id="KW-0378">Hydrolase</keyword>
<dbReference type="GO" id="GO:0008237">
    <property type="term" value="F:metallopeptidase activity"/>
    <property type="evidence" value="ECO:0007669"/>
    <property type="project" value="UniProtKB-KW"/>
</dbReference>
<dbReference type="InterPro" id="IPR012548">
    <property type="entry name" value="MATCAP"/>
</dbReference>
<organism evidence="5 6">
    <name type="scientific">Candidatus Dojkabacteria bacterium</name>
    <dbReference type="NCBI Taxonomy" id="2099670"/>
    <lineage>
        <taxon>Bacteria</taxon>
        <taxon>Candidatus Dojkabacteria</taxon>
    </lineage>
</organism>
<gene>
    <name evidence="5" type="ORF">KC685_00145</name>
</gene>
<dbReference type="SMART" id="SM01154">
    <property type="entry name" value="DUF1704"/>
    <property type="match status" value="1"/>
</dbReference>
<evidence type="ECO:0000256" key="1">
    <source>
        <dbReference type="ARBA" id="ARBA00001947"/>
    </source>
</evidence>